<gene>
    <name evidence="2" type="ORF">D9C73_023332</name>
</gene>
<feature type="compositionally biased region" description="Acidic residues" evidence="1">
    <location>
        <begin position="30"/>
        <end position="42"/>
    </location>
</feature>
<dbReference type="Proteomes" id="UP000298787">
    <property type="component" value="Chromosome 20"/>
</dbReference>
<dbReference type="AlphaFoldDB" id="A0A4U5VJ15"/>
<dbReference type="EMBL" id="CM014097">
    <property type="protein sequence ID" value="TKS88238.1"/>
    <property type="molecule type" value="Genomic_DNA"/>
</dbReference>
<reference evidence="2 3" key="1">
    <citation type="submission" date="2019-01" db="EMBL/GenBank/DDBJ databases">
        <title>Genome Assembly of Collichthys lucidus.</title>
        <authorList>
            <person name="Cai M."/>
            <person name="Xiao S."/>
        </authorList>
    </citation>
    <scope>NUCLEOTIDE SEQUENCE [LARGE SCALE GENOMIC DNA]</scope>
    <source>
        <strain evidence="2">JT15FE1705JMU</strain>
        <tissue evidence="2">Muscle</tissue>
    </source>
</reference>
<name>A0A4U5VJ15_COLLU</name>
<evidence type="ECO:0000256" key="1">
    <source>
        <dbReference type="SAM" id="MobiDB-lite"/>
    </source>
</evidence>
<proteinExistence type="predicted"/>
<evidence type="ECO:0000313" key="2">
    <source>
        <dbReference type="EMBL" id="TKS88238.1"/>
    </source>
</evidence>
<sequence length="277" mass="31520">MTNSSSESEDSQGPRSKDSKDHSSPCGLSSDEDLSTDSDVEAEQVIKRSKRFNTSFRFGENHQLQTKSEELNSNGVPVTDLVEAELDAERVQPEKRDTFCDTNQPSRSGLFRPQALWLAMRRCLSLRWPPCLSVNRQTNRKLSYQVNLDHLEDTHSSLSSETTNESSSSTSSDDRDVMLERHKEEEVKEVKNRGVKSGPPPCRWVSHSSPRLQRARQAADSVLASMILEKETFLRIELIDSGDERGDLRYRAEWKLSERTTELAEGVWLSRSQKLMD</sequence>
<keyword evidence="3" id="KW-1185">Reference proteome</keyword>
<feature type="compositionally biased region" description="Polar residues" evidence="1">
    <location>
        <begin position="1"/>
        <end position="14"/>
    </location>
</feature>
<feature type="compositionally biased region" description="Basic and acidic residues" evidence="1">
    <location>
        <begin position="172"/>
        <end position="192"/>
    </location>
</feature>
<protein>
    <submittedName>
        <fullName evidence="2">Uncharacterized protein</fullName>
    </submittedName>
</protein>
<organism evidence="2 3">
    <name type="scientific">Collichthys lucidus</name>
    <name type="common">Big head croaker</name>
    <name type="synonym">Sciaena lucida</name>
    <dbReference type="NCBI Taxonomy" id="240159"/>
    <lineage>
        <taxon>Eukaryota</taxon>
        <taxon>Metazoa</taxon>
        <taxon>Chordata</taxon>
        <taxon>Craniata</taxon>
        <taxon>Vertebrata</taxon>
        <taxon>Euteleostomi</taxon>
        <taxon>Actinopterygii</taxon>
        <taxon>Neopterygii</taxon>
        <taxon>Teleostei</taxon>
        <taxon>Neoteleostei</taxon>
        <taxon>Acanthomorphata</taxon>
        <taxon>Eupercaria</taxon>
        <taxon>Sciaenidae</taxon>
        <taxon>Collichthys</taxon>
    </lineage>
</organism>
<evidence type="ECO:0000313" key="3">
    <source>
        <dbReference type="Proteomes" id="UP000298787"/>
    </source>
</evidence>
<feature type="region of interest" description="Disordered" evidence="1">
    <location>
        <begin position="155"/>
        <end position="209"/>
    </location>
</feature>
<feature type="region of interest" description="Disordered" evidence="1">
    <location>
        <begin position="1"/>
        <end position="42"/>
    </location>
</feature>
<feature type="compositionally biased region" description="Low complexity" evidence="1">
    <location>
        <begin position="156"/>
        <end position="171"/>
    </location>
</feature>
<accession>A0A4U5VJ15</accession>